<feature type="compositionally biased region" description="Basic residues" evidence="1">
    <location>
        <begin position="10"/>
        <end position="20"/>
    </location>
</feature>
<gene>
    <name evidence="2" type="ORF">M6B38_385745</name>
</gene>
<feature type="region of interest" description="Disordered" evidence="1">
    <location>
        <begin position="1"/>
        <end position="87"/>
    </location>
</feature>
<keyword evidence="3" id="KW-1185">Reference proteome</keyword>
<accession>A0AAX6G364</accession>
<feature type="compositionally biased region" description="Low complexity" evidence="1">
    <location>
        <begin position="127"/>
        <end position="138"/>
    </location>
</feature>
<reference evidence="2" key="1">
    <citation type="journal article" date="2023" name="GigaByte">
        <title>Genome assembly of the bearded iris, Iris pallida Lam.</title>
        <authorList>
            <person name="Bruccoleri R.E."/>
            <person name="Oakeley E.J."/>
            <person name="Faust A.M.E."/>
            <person name="Altorfer M."/>
            <person name="Dessus-Babus S."/>
            <person name="Burckhardt D."/>
            <person name="Oertli M."/>
            <person name="Naumann U."/>
            <person name="Petersen F."/>
            <person name="Wong J."/>
        </authorList>
    </citation>
    <scope>NUCLEOTIDE SEQUENCE</scope>
    <source>
        <strain evidence="2">GSM-AAB239-AS_SAM_17_03QT</strain>
    </source>
</reference>
<feature type="compositionally biased region" description="Basic and acidic residues" evidence="1">
    <location>
        <begin position="64"/>
        <end position="87"/>
    </location>
</feature>
<feature type="compositionally biased region" description="Basic and acidic residues" evidence="1">
    <location>
        <begin position="210"/>
        <end position="221"/>
    </location>
</feature>
<feature type="region of interest" description="Disordered" evidence="1">
    <location>
        <begin position="180"/>
        <end position="221"/>
    </location>
</feature>
<dbReference type="Proteomes" id="UP001140949">
    <property type="component" value="Unassembled WGS sequence"/>
</dbReference>
<sequence>MEREGLGRAHQPRGRRRRSSWWRPAQPAEGVTGGGRSGDRARARAEHRRSGGSPAAVEVATGRAPERSTVDRGPERDAAHELDAGEARHLREMKKMEGISIEARALLVVVHRRRAAEIDLESGAGRGSSRQGSTSGTAHGDAFAGEGAWVTPDGATAVVGAVPAQDGSGHGVVLDVQVIGDRGSHGGSGGNPGRCEGLGVRGRGPVLGRSRGDGDHRRGKW</sequence>
<name>A0AAX6G364_IRIPA</name>
<comment type="caution">
    <text evidence="2">The sequence shown here is derived from an EMBL/GenBank/DDBJ whole genome shotgun (WGS) entry which is preliminary data.</text>
</comment>
<organism evidence="2 3">
    <name type="scientific">Iris pallida</name>
    <name type="common">Sweet iris</name>
    <dbReference type="NCBI Taxonomy" id="29817"/>
    <lineage>
        <taxon>Eukaryota</taxon>
        <taxon>Viridiplantae</taxon>
        <taxon>Streptophyta</taxon>
        <taxon>Embryophyta</taxon>
        <taxon>Tracheophyta</taxon>
        <taxon>Spermatophyta</taxon>
        <taxon>Magnoliopsida</taxon>
        <taxon>Liliopsida</taxon>
        <taxon>Asparagales</taxon>
        <taxon>Iridaceae</taxon>
        <taxon>Iridoideae</taxon>
        <taxon>Irideae</taxon>
        <taxon>Iris</taxon>
    </lineage>
</organism>
<dbReference type="AlphaFoldDB" id="A0AAX6G364"/>
<evidence type="ECO:0000256" key="1">
    <source>
        <dbReference type="SAM" id="MobiDB-lite"/>
    </source>
</evidence>
<feature type="compositionally biased region" description="Low complexity" evidence="1">
    <location>
        <begin position="193"/>
        <end position="209"/>
    </location>
</feature>
<dbReference type="EMBL" id="JANAVB010023800">
    <property type="protein sequence ID" value="KAJ6822917.1"/>
    <property type="molecule type" value="Genomic_DNA"/>
</dbReference>
<evidence type="ECO:0000313" key="3">
    <source>
        <dbReference type="Proteomes" id="UP001140949"/>
    </source>
</evidence>
<feature type="region of interest" description="Disordered" evidence="1">
    <location>
        <begin position="121"/>
        <end position="147"/>
    </location>
</feature>
<proteinExistence type="predicted"/>
<reference evidence="2" key="2">
    <citation type="submission" date="2023-04" db="EMBL/GenBank/DDBJ databases">
        <authorList>
            <person name="Bruccoleri R.E."/>
            <person name="Oakeley E.J."/>
            <person name="Faust A.-M."/>
            <person name="Dessus-Babus S."/>
            <person name="Altorfer M."/>
            <person name="Burckhardt D."/>
            <person name="Oertli M."/>
            <person name="Naumann U."/>
            <person name="Petersen F."/>
            <person name="Wong J."/>
        </authorList>
    </citation>
    <scope>NUCLEOTIDE SEQUENCE</scope>
    <source>
        <strain evidence="2">GSM-AAB239-AS_SAM_17_03QT</strain>
        <tissue evidence="2">Leaf</tissue>
    </source>
</reference>
<protein>
    <submittedName>
        <fullName evidence="2">Uncharacterized protein</fullName>
    </submittedName>
</protein>
<evidence type="ECO:0000313" key="2">
    <source>
        <dbReference type="EMBL" id="KAJ6822917.1"/>
    </source>
</evidence>